<evidence type="ECO:0000259" key="2">
    <source>
        <dbReference type="Pfam" id="PF13478"/>
    </source>
</evidence>
<dbReference type="Pfam" id="PF13478">
    <property type="entry name" value="XdhC_C"/>
    <property type="match status" value="1"/>
</dbReference>
<dbReference type="RefSeq" id="WP_005214049.1">
    <property type="nucleotide sequence ID" value="NZ_KB291653.1"/>
</dbReference>
<protein>
    <submittedName>
        <fullName evidence="3">Putative xanthine dehydrogenase accessory factor</fullName>
    </submittedName>
</protein>
<dbReference type="InterPro" id="IPR052698">
    <property type="entry name" value="MoCofactor_Util/Proc"/>
</dbReference>
<reference evidence="3 4" key="1">
    <citation type="submission" date="2012-05" db="EMBL/GenBank/DDBJ databases">
        <authorList>
            <person name="Weinstock G."/>
            <person name="Sodergren E."/>
            <person name="Lobos E.A."/>
            <person name="Fulton L."/>
            <person name="Fulton R."/>
            <person name="Courtney L."/>
            <person name="Fronick C."/>
            <person name="O'Laughlin M."/>
            <person name="Godfrey J."/>
            <person name="Wilson R.M."/>
            <person name="Miner T."/>
            <person name="Farmer C."/>
            <person name="Delehaunty K."/>
            <person name="Cordes M."/>
            <person name="Minx P."/>
            <person name="Tomlinson C."/>
            <person name="Chen J."/>
            <person name="Wollam A."/>
            <person name="Pepin K.H."/>
            <person name="Bhonagiri V."/>
            <person name="Zhang X."/>
            <person name="Suruliraj S."/>
            <person name="Warren W."/>
            <person name="Mitreva M."/>
            <person name="Mardis E.R."/>
            <person name="Wilson R.K."/>
        </authorList>
    </citation>
    <scope>NUCLEOTIDE SEQUENCE [LARGE SCALE GENOMIC DNA]</scope>
    <source>
        <strain evidence="3 4">DSM 1785</strain>
    </source>
</reference>
<evidence type="ECO:0000313" key="3">
    <source>
        <dbReference type="EMBL" id="EKY25970.1"/>
    </source>
</evidence>
<proteinExistence type="predicted"/>
<sequence>MSRQVYNILKNKLNEDKNIYIITIIYSKENTILINKILKFENEVIFEDTDSSNIYKEIIQNLESIELGKVFKINENIKVFIELISSKPHLVICGGGHIALPLCNIGKMLDFDITIIDNRKEFANKNRFPLANTIICNDFEKALKDINYNNSYFVIVTRGHKDDILALKCILNSNFKYIGMIGSKAKVESVRRELYNCGFTTEDIEKIHAPIGLKIKAQTPAEISISIMGEIINYKNSIKISNIDDAILDNITKNKDKIMLITILNKNGSSPRAVGTKMLVIENGNFIGTIGGGILENVVYNKALELIKLEKSSIENYDLSNSKAANLGMVCGGQIKVLFEYIP</sequence>
<dbReference type="PATRIC" id="fig|545697.3.peg.2247"/>
<accession>L1QE59</accession>
<feature type="domain" description="XdhC Rossmann" evidence="2">
    <location>
        <begin position="90"/>
        <end position="231"/>
    </location>
</feature>
<dbReference type="Pfam" id="PF02625">
    <property type="entry name" value="XdhC_CoxI"/>
    <property type="match status" value="1"/>
</dbReference>
<dbReference type="AlphaFoldDB" id="L1QE59"/>
<evidence type="ECO:0000313" key="4">
    <source>
        <dbReference type="Proteomes" id="UP000010420"/>
    </source>
</evidence>
<evidence type="ECO:0000259" key="1">
    <source>
        <dbReference type="Pfam" id="PF02625"/>
    </source>
</evidence>
<comment type="caution">
    <text evidence="3">The sequence shown here is derived from an EMBL/GenBank/DDBJ whole genome shotgun (WGS) entry which is preliminary data.</text>
</comment>
<dbReference type="EMBL" id="AMEZ01000062">
    <property type="protein sequence ID" value="EKY25970.1"/>
    <property type="molecule type" value="Genomic_DNA"/>
</dbReference>
<feature type="domain" description="XdhC- CoxI" evidence="1">
    <location>
        <begin position="255"/>
        <end position="318"/>
    </location>
</feature>
<dbReference type="InterPro" id="IPR003777">
    <property type="entry name" value="XdhC_CoxI"/>
</dbReference>
<dbReference type="OrthoDB" id="9773039at2"/>
<dbReference type="HOGENOM" id="CLU_041115_3_0_9"/>
<dbReference type="STRING" id="545697.HMPREF0216_02285"/>
<dbReference type="Proteomes" id="UP000010420">
    <property type="component" value="Unassembled WGS sequence"/>
</dbReference>
<gene>
    <name evidence="3" type="ORF">HMPREF0216_02285</name>
</gene>
<dbReference type="InterPro" id="IPR027051">
    <property type="entry name" value="XdhC_Rossmann_dom"/>
</dbReference>
<organism evidence="3 4">
    <name type="scientific">Clostridium celatum DSM 1785</name>
    <dbReference type="NCBI Taxonomy" id="545697"/>
    <lineage>
        <taxon>Bacteria</taxon>
        <taxon>Bacillati</taxon>
        <taxon>Bacillota</taxon>
        <taxon>Clostridia</taxon>
        <taxon>Eubacteriales</taxon>
        <taxon>Clostridiaceae</taxon>
        <taxon>Clostridium</taxon>
    </lineage>
</organism>
<dbReference type="eggNOG" id="COG1975">
    <property type="taxonomic scope" value="Bacteria"/>
</dbReference>
<dbReference type="PANTHER" id="PTHR30388">
    <property type="entry name" value="ALDEHYDE OXIDOREDUCTASE MOLYBDENUM COFACTOR ASSEMBLY PROTEIN"/>
    <property type="match status" value="1"/>
</dbReference>
<keyword evidence="4" id="KW-1185">Reference proteome</keyword>
<dbReference type="Gene3D" id="3.40.50.720">
    <property type="entry name" value="NAD(P)-binding Rossmann-like Domain"/>
    <property type="match status" value="1"/>
</dbReference>
<dbReference type="PANTHER" id="PTHR30388:SF6">
    <property type="entry name" value="XANTHINE DEHYDROGENASE SUBUNIT A-RELATED"/>
    <property type="match status" value="1"/>
</dbReference>
<name>L1QE59_9CLOT</name>